<feature type="transmembrane region" description="Helical" evidence="2">
    <location>
        <begin position="101"/>
        <end position="120"/>
    </location>
</feature>
<feature type="region of interest" description="Disordered" evidence="1">
    <location>
        <begin position="1"/>
        <end position="20"/>
    </location>
</feature>
<evidence type="ECO:0000256" key="2">
    <source>
        <dbReference type="SAM" id="Phobius"/>
    </source>
</evidence>
<name>A0A0D3HA29_9ORYZ</name>
<dbReference type="EnsemblPlants" id="OBART09G19700.1">
    <property type="protein sequence ID" value="OBART09G19700.1"/>
    <property type="gene ID" value="OBART09G19700"/>
</dbReference>
<keyword evidence="2" id="KW-1133">Transmembrane helix</keyword>
<keyword evidence="2" id="KW-0472">Membrane</keyword>
<feature type="region of interest" description="Disordered" evidence="1">
    <location>
        <begin position="32"/>
        <end position="78"/>
    </location>
</feature>
<sequence>MQIHGRAVQAASHRTRAGARQVMHDRFQQVQGFRTSTPSGRDANVPAGEGILCGGPPHYPQEGRSAKKDRHPAPTSLIDRPTISHLAAADRFMYFTKEMHACMLYYIWILILPNNIINGLNKY</sequence>
<protein>
    <submittedName>
        <fullName evidence="3">Uncharacterized protein</fullName>
    </submittedName>
</protein>
<organism evidence="3">
    <name type="scientific">Oryza barthii</name>
    <dbReference type="NCBI Taxonomy" id="65489"/>
    <lineage>
        <taxon>Eukaryota</taxon>
        <taxon>Viridiplantae</taxon>
        <taxon>Streptophyta</taxon>
        <taxon>Embryophyta</taxon>
        <taxon>Tracheophyta</taxon>
        <taxon>Spermatophyta</taxon>
        <taxon>Magnoliopsida</taxon>
        <taxon>Liliopsida</taxon>
        <taxon>Poales</taxon>
        <taxon>Poaceae</taxon>
        <taxon>BOP clade</taxon>
        <taxon>Oryzoideae</taxon>
        <taxon>Oryzeae</taxon>
        <taxon>Oryzinae</taxon>
        <taxon>Oryza</taxon>
    </lineage>
</organism>
<dbReference type="Gramene" id="OBART09G19700.1">
    <property type="protein sequence ID" value="OBART09G19700.1"/>
    <property type="gene ID" value="OBART09G19700"/>
</dbReference>
<evidence type="ECO:0000256" key="1">
    <source>
        <dbReference type="SAM" id="MobiDB-lite"/>
    </source>
</evidence>
<keyword evidence="2" id="KW-0812">Transmembrane</keyword>
<dbReference type="HOGENOM" id="CLU_2018733_0_0_1"/>
<accession>A0A0D3HA29</accession>
<evidence type="ECO:0000313" key="4">
    <source>
        <dbReference type="Proteomes" id="UP000026960"/>
    </source>
</evidence>
<dbReference type="Proteomes" id="UP000026960">
    <property type="component" value="Chromosome 9"/>
</dbReference>
<proteinExistence type="predicted"/>
<keyword evidence="4" id="KW-1185">Reference proteome</keyword>
<dbReference type="PaxDb" id="65489-OBART09G19700.1"/>
<reference evidence="3" key="1">
    <citation type="journal article" date="2009" name="Rice">
        <title>De Novo Next Generation Sequencing of Plant Genomes.</title>
        <authorList>
            <person name="Rounsley S."/>
            <person name="Marri P.R."/>
            <person name="Yu Y."/>
            <person name="He R."/>
            <person name="Sisneros N."/>
            <person name="Goicoechea J.L."/>
            <person name="Lee S.J."/>
            <person name="Angelova A."/>
            <person name="Kudrna D."/>
            <person name="Luo M."/>
            <person name="Affourtit J."/>
            <person name="Desany B."/>
            <person name="Knight J."/>
            <person name="Niazi F."/>
            <person name="Egholm M."/>
            <person name="Wing R.A."/>
        </authorList>
    </citation>
    <scope>NUCLEOTIDE SEQUENCE [LARGE SCALE GENOMIC DNA]</scope>
    <source>
        <strain evidence="3">cv. IRGC 105608</strain>
    </source>
</reference>
<reference evidence="3" key="2">
    <citation type="submission" date="2015-03" db="UniProtKB">
        <authorList>
            <consortium name="EnsemblPlants"/>
        </authorList>
    </citation>
    <scope>IDENTIFICATION</scope>
</reference>
<evidence type="ECO:0000313" key="3">
    <source>
        <dbReference type="EnsemblPlants" id="OBART09G19700.1"/>
    </source>
</evidence>
<dbReference type="AlphaFoldDB" id="A0A0D3HA29"/>